<dbReference type="AlphaFoldDB" id="A0A1H6EFV0"/>
<dbReference type="Proteomes" id="UP000236729">
    <property type="component" value="Unassembled WGS sequence"/>
</dbReference>
<evidence type="ECO:0000313" key="2">
    <source>
        <dbReference type="EMBL" id="SEG96688.1"/>
    </source>
</evidence>
<organism evidence="2 5">
    <name type="scientific">Saccharopolyspora kobensis</name>
    <dbReference type="NCBI Taxonomy" id="146035"/>
    <lineage>
        <taxon>Bacteria</taxon>
        <taxon>Bacillati</taxon>
        <taxon>Actinomycetota</taxon>
        <taxon>Actinomycetes</taxon>
        <taxon>Pseudonocardiales</taxon>
        <taxon>Pseudonocardiaceae</taxon>
        <taxon>Saccharopolyspora</taxon>
    </lineage>
</organism>
<keyword evidence="1" id="KW-1133">Transmembrane helix</keyword>
<gene>
    <name evidence="2" type="ORF">SAMN02982929_06522</name>
    <name evidence="3" type="ORF">SAMN05216506_11826</name>
</gene>
<dbReference type="EMBL" id="FOME01000018">
    <property type="protein sequence ID" value="SFF04681.1"/>
    <property type="molecule type" value="Genomic_DNA"/>
</dbReference>
<accession>A0A1I2FJP1</accession>
<reference evidence="4 5" key="1">
    <citation type="submission" date="2016-10" db="EMBL/GenBank/DDBJ databases">
        <authorList>
            <person name="Varghese N."/>
            <person name="Submissions S."/>
        </authorList>
    </citation>
    <scope>NUCLEOTIDE SEQUENCE [LARGE SCALE GENOMIC DNA]</scope>
    <source>
        <strain evidence="5">ATCC 20501</strain>
        <strain evidence="3 4">CGMCC 4.3529</strain>
    </source>
</reference>
<keyword evidence="1" id="KW-0472">Membrane</keyword>
<dbReference type="Proteomes" id="UP000199690">
    <property type="component" value="Unassembled WGS sequence"/>
</dbReference>
<reference evidence="2" key="2">
    <citation type="submission" date="2016-10" db="EMBL/GenBank/DDBJ databases">
        <authorList>
            <person name="de Groot N.N."/>
        </authorList>
    </citation>
    <scope>NUCLEOTIDE SEQUENCE [LARGE SCALE GENOMIC DNA]</scope>
    <source>
        <strain evidence="2">ATCC 20501</strain>
    </source>
</reference>
<evidence type="ECO:0000313" key="3">
    <source>
        <dbReference type="EMBL" id="SFF04681.1"/>
    </source>
</evidence>
<feature type="transmembrane region" description="Helical" evidence="1">
    <location>
        <begin position="16"/>
        <end position="34"/>
    </location>
</feature>
<keyword evidence="1" id="KW-0812">Transmembrane</keyword>
<accession>A0A1H6EFV0</accession>
<evidence type="ECO:0000256" key="1">
    <source>
        <dbReference type="SAM" id="Phobius"/>
    </source>
</evidence>
<name>A0A1H6EFV0_9PSEU</name>
<keyword evidence="4" id="KW-1185">Reference proteome</keyword>
<dbReference type="EMBL" id="FNVB01000012">
    <property type="protein sequence ID" value="SEG96688.1"/>
    <property type="molecule type" value="Genomic_DNA"/>
</dbReference>
<evidence type="ECO:0000313" key="4">
    <source>
        <dbReference type="Proteomes" id="UP000199690"/>
    </source>
</evidence>
<proteinExistence type="predicted"/>
<sequence>MSDSDDRGRVRRFRKWFVIAAVVLLVGAGGYGFWQQYPAAMVGRACGGMLSVDPFLELSGASRLSLIGSDFEVRKRTVGVPPGVLGQNCEVGIAEVVISRADEQHSGLRYRAYASDDFPVPLEAGWSGFVSEANRFASVMVGCRNWGSDEGAGFVVTTRLLSPASVPDPRPKLVRAVIETARSTAEQTGCDAWLGEDADLAVPEGTTRSTPAAEASGTCAGMSSVETVRETDAGTALIEKCELVGGLELTAMYGHFEKNYTNGLDVSASSGADTTYFWTSATCANLLGGAFYVGERKYGEKPLADAELADLQRFAQQSAARYGCNPPEPIDRAR</sequence>
<protein>
    <submittedName>
        <fullName evidence="2">Uncharacterized protein</fullName>
    </submittedName>
</protein>
<evidence type="ECO:0000313" key="5">
    <source>
        <dbReference type="Proteomes" id="UP000236729"/>
    </source>
</evidence>